<gene>
    <name evidence="1" type="ORF">PVMG_05585</name>
</gene>
<accession>A0A0J9W3Z4</accession>
<proteinExistence type="predicted"/>
<protein>
    <recommendedName>
        <fullName evidence="3">Variable surface protein Vir21</fullName>
    </recommendedName>
</protein>
<feature type="non-terminal residue" evidence="1">
    <location>
        <position position="1"/>
    </location>
</feature>
<dbReference type="Pfam" id="PF05795">
    <property type="entry name" value="Plasmodium_Vir"/>
    <property type="match status" value="1"/>
</dbReference>
<dbReference type="InterPro" id="IPR008780">
    <property type="entry name" value="Plasmodium_Vir"/>
</dbReference>
<sequence length="213" mass="25338">ELNQTSLYAVYQAYFNSECDTFNGAYAYCASDSNYPHLSDRLIDLYKKFVRNLKLISDVKEKALDHLEKNQDKLCLYLKYWFYDKLISESVTEAEFINFLSLWNEQKSEKCKECDCQFKINTISAIKVLKKLYDYFLFTDAYKKISTINEKISKKEYCEYINDAKIKYSLDKEICAKRSDHYCSEFKKYLQTYIKVDKHSSIICQNEENPDTD</sequence>
<dbReference type="Proteomes" id="UP000053776">
    <property type="component" value="Unassembled WGS sequence"/>
</dbReference>
<reference evidence="1 2" key="1">
    <citation type="submission" date="2011-08" db="EMBL/GenBank/DDBJ databases">
        <title>The Genome Sequence of Plasmodium vivax Mauritania I.</title>
        <authorList>
            <consortium name="The Broad Institute Genome Sequencing Platform"/>
            <consortium name="The Broad Institute Genome Sequencing Center for Infectious Disease"/>
            <person name="Neafsey D."/>
            <person name="Carlton J."/>
            <person name="Barnwell J."/>
            <person name="Collins W."/>
            <person name="Escalante A."/>
            <person name="Mullikin J."/>
            <person name="Saul A."/>
            <person name="Guigo R."/>
            <person name="Camara F."/>
            <person name="Young S.K."/>
            <person name="Zeng Q."/>
            <person name="Gargeya S."/>
            <person name="Fitzgerald M."/>
            <person name="Haas B."/>
            <person name="Abouelleil A."/>
            <person name="Alvarado L."/>
            <person name="Arachchi H.M."/>
            <person name="Berlin A."/>
            <person name="Brown A."/>
            <person name="Chapman S.B."/>
            <person name="Chen Z."/>
            <person name="Dunbar C."/>
            <person name="Freedman E."/>
            <person name="Gearin G."/>
            <person name="Gellesch M."/>
            <person name="Goldberg J."/>
            <person name="Griggs A."/>
            <person name="Gujja S."/>
            <person name="Heiman D."/>
            <person name="Howarth C."/>
            <person name="Larson L."/>
            <person name="Lui A."/>
            <person name="MacDonald P.J.P."/>
            <person name="Montmayeur A."/>
            <person name="Murphy C."/>
            <person name="Neiman D."/>
            <person name="Pearson M."/>
            <person name="Priest M."/>
            <person name="Roberts A."/>
            <person name="Saif S."/>
            <person name="Shea T."/>
            <person name="Shenoy N."/>
            <person name="Sisk P."/>
            <person name="Stolte C."/>
            <person name="Sykes S."/>
            <person name="Wortman J."/>
            <person name="Nusbaum C."/>
            <person name="Birren B."/>
        </authorList>
    </citation>
    <scope>NUCLEOTIDE SEQUENCE [LARGE SCALE GENOMIC DNA]</scope>
    <source>
        <strain evidence="1 2">Mauritania I</strain>
    </source>
</reference>
<evidence type="ECO:0008006" key="3">
    <source>
        <dbReference type="Google" id="ProtNLM"/>
    </source>
</evidence>
<evidence type="ECO:0000313" key="2">
    <source>
        <dbReference type="Proteomes" id="UP000053776"/>
    </source>
</evidence>
<dbReference type="EMBL" id="KQ235003">
    <property type="protein sequence ID" value="KMZ95058.1"/>
    <property type="molecule type" value="Genomic_DNA"/>
</dbReference>
<organism evidence="1 2">
    <name type="scientific">Plasmodium vivax Mauritania I</name>
    <dbReference type="NCBI Taxonomy" id="1035515"/>
    <lineage>
        <taxon>Eukaryota</taxon>
        <taxon>Sar</taxon>
        <taxon>Alveolata</taxon>
        <taxon>Apicomplexa</taxon>
        <taxon>Aconoidasida</taxon>
        <taxon>Haemosporida</taxon>
        <taxon>Plasmodiidae</taxon>
        <taxon>Plasmodium</taxon>
        <taxon>Plasmodium (Plasmodium)</taxon>
    </lineage>
</organism>
<feature type="non-terminal residue" evidence="1">
    <location>
        <position position="213"/>
    </location>
</feature>
<dbReference type="AlphaFoldDB" id="A0A0J9W3Z4"/>
<name>A0A0J9W3Z4_PLAVI</name>
<evidence type="ECO:0000313" key="1">
    <source>
        <dbReference type="EMBL" id="KMZ95058.1"/>
    </source>
</evidence>